<keyword evidence="1 3" id="KW-0853">WD repeat</keyword>
<dbReference type="SUPFAM" id="SSF52540">
    <property type="entry name" value="P-loop containing nucleoside triphosphate hydrolases"/>
    <property type="match status" value="1"/>
</dbReference>
<feature type="repeat" description="WD" evidence="3">
    <location>
        <begin position="1126"/>
        <end position="1167"/>
    </location>
</feature>
<dbReference type="Pfam" id="PF24883">
    <property type="entry name" value="NPHP3_N"/>
    <property type="match status" value="1"/>
</dbReference>
<dbReference type="Gene3D" id="3.40.50.300">
    <property type="entry name" value="P-loop containing nucleotide triphosphate hydrolases"/>
    <property type="match status" value="1"/>
</dbReference>
<feature type="repeat" description="WD" evidence="3">
    <location>
        <begin position="794"/>
        <end position="826"/>
    </location>
</feature>
<dbReference type="InterPro" id="IPR056884">
    <property type="entry name" value="NPHP3-like_N"/>
</dbReference>
<feature type="repeat" description="WD" evidence="3">
    <location>
        <begin position="919"/>
        <end position="960"/>
    </location>
</feature>
<dbReference type="PANTHER" id="PTHR22847:SF637">
    <property type="entry name" value="WD REPEAT DOMAIN 5B"/>
    <property type="match status" value="1"/>
</dbReference>
<dbReference type="OrthoDB" id="2665123at2759"/>
<sequence>MDNQEPSRFQGFGAAAWDGLLKALEITQAVSPMFPPLQTAVGGLLVVLRTINTTTSNTNDIKELGDYVVKLNDMLQSPVFCEIDSCPKALRERVEALTAKLSDICQSMQKISARRFGTSILSADRTSSEIQGHIKDLTWAINNFIVGATISIEVVVHDVDAKLGVLTSGFTGMGHQISGMEHQVSEILGHVQSPDATSLPRYASRARFDQSSHRVSCEDNTRTETLASIYRWIVPDVSYSDNDVTSPAVFWISGLAGSGKSTVAQTVAEWCHEREYLGASFFCSRDIAECSSVDLVFPTIARQLAQHNTEFKERLIEVMVADRDIQTAGVSRQLKHLIVDPWKRLFHSHTCVIVIDALDECRDSEATSVILAALARYITDLAPLKFLITSRPVHNVVGGFRGTGLGTSTQHLVLHEIPVESTEKDIRTYLEKNLARICATYQVTSPWPSTCAISSLVQKSDGLFIFAATAIKFIEDPSGGEDPDTRLRSLLLSDISEAASSPYQSLNTLYLQVLRTAFPEVPRSLRARLKMILGTLALSRERLSAASLEALMSLPEKSTRKTLYQLHSVIIVPQSEFEPIRLIHPSFHDFLVDPLRCIDSNFSVKSTMQHTVIATRCLFAMKTLLRRDMCNVNDSSKLNIEIPDLAERIQCHIPLPLQYACRHWAFHVSHSEINDELFEHLEYFCAKNMLHWLEVVSLLGELDNAVEALYDARKMLEKHPLPQSDVLILLEDCIRIIRQCLPGLRASCFQAYNGIVPFCPRQTLFRKLYHEQSPKAVEVLGGLDETWSPCIQVIEGHSDWVLDLAISAQNGHVVSASKDRSICVWSRTGAHLHTLDGHSDEVTSVLFCHPRGQILSASLDESIRVWDMTTGACLKTQTVQAKVQALACSVDGHLVAVGCHDACIRIWDTSKLDSDPIILRGHRHKVKSVQFLRDCSHLVSGSEDGACKLWDIQTSQCQCTFLNGSRVMSVAATPDGLTIACGLENNTISMWQTGVAFCPRSLRGHAAVVWSVDFSPNGLILASGSWDHTIRLWDVGTGAVLHTLMGHADQVLCLQFSADGTRIGTGSCDHSARIWDLSLILSRPLSSAIKQRRNLSTLVKLQSYMSHRQSEPEWNAETGNYIDLTGAHHSAVVRTLTFSANGTRLATGSWDGTVRLWNAVTGEHLRTSKSVGTLITSLSFSPDGKRIASSSYDGVVRLLREKTANCESVLTGHSGAAWKVVFAGQKLLSCSEDGSVRLWNLKARQSQGRVLLQKERSIIYQIALTSSEQVVATASLDDVGLNGGYGHAVIALLNIQTQTIFWAADSMGGTIESLSFSRDGSRLLSGASSGVIALWDVTIAASGANMEDVLVSVFEAGNAIENVSFTPDEKSILSDASYHRISQSPSPSGGGTDRSLEHGMVVHYLRDDWLWRGFPQPRRLCWLPVAFRHVRSRSQVYRGNMAVFNNIIAFGTEKGTVVLLDASRCE</sequence>
<dbReference type="Pfam" id="PF00400">
    <property type="entry name" value="WD40"/>
    <property type="match status" value="11"/>
</dbReference>
<dbReference type="InterPro" id="IPR027417">
    <property type="entry name" value="P-loop_NTPase"/>
</dbReference>
<dbReference type="GO" id="GO:1990234">
    <property type="term" value="C:transferase complex"/>
    <property type="evidence" value="ECO:0007669"/>
    <property type="project" value="UniProtKB-ARBA"/>
</dbReference>
<evidence type="ECO:0000256" key="3">
    <source>
        <dbReference type="PROSITE-ProRule" id="PRU00221"/>
    </source>
</evidence>
<evidence type="ECO:0000256" key="1">
    <source>
        <dbReference type="ARBA" id="ARBA00022574"/>
    </source>
</evidence>
<dbReference type="STRING" id="765257.A0A0C9Z333"/>
<dbReference type="SUPFAM" id="SSF50978">
    <property type="entry name" value="WD40 repeat-like"/>
    <property type="match status" value="3"/>
</dbReference>
<keyword evidence="2" id="KW-0677">Repeat</keyword>
<feature type="repeat" description="WD" evidence="3">
    <location>
        <begin position="835"/>
        <end position="876"/>
    </location>
</feature>
<dbReference type="InterPro" id="IPR007111">
    <property type="entry name" value="NACHT_NTPase"/>
</dbReference>
<feature type="repeat" description="WD" evidence="3">
    <location>
        <begin position="1044"/>
        <end position="1078"/>
    </location>
</feature>
<feature type="repeat" description="WD" evidence="3">
    <location>
        <begin position="1210"/>
        <end position="1249"/>
    </location>
</feature>
<evidence type="ECO:0000313" key="6">
    <source>
        <dbReference type="Proteomes" id="UP000054018"/>
    </source>
</evidence>
<organism evidence="5 6">
    <name type="scientific">Pisolithus microcarpus 441</name>
    <dbReference type="NCBI Taxonomy" id="765257"/>
    <lineage>
        <taxon>Eukaryota</taxon>
        <taxon>Fungi</taxon>
        <taxon>Dikarya</taxon>
        <taxon>Basidiomycota</taxon>
        <taxon>Agaricomycotina</taxon>
        <taxon>Agaricomycetes</taxon>
        <taxon>Agaricomycetidae</taxon>
        <taxon>Boletales</taxon>
        <taxon>Sclerodermatineae</taxon>
        <taxon>Pisolithaceae</taxon>
        <taxon>Pisolithus</taxon>
    </lineage>
</organism>
<feature type="repeat" description="WD" evidence="3">
    <location>
        <begin position="1002"/>
        <end position="1043"/>
    </location>
</feature>
<dbReference type="InterPro" id="IPR020472">
    <property type="entry name" value="WD40_PAC1"/>
</dbReference>
<dbReference type="EMBL" id="KN833726">
    <property type="protein sequence ID" value="KIK23431.1"/>
    <property type="molecule type" value="Genomic_DNA"/>
</dbReference>
<evidence type="ECO:0000313" key="5">
    <source>
        <dbReference type="EMBL" id="KIK23431.1"/>
    </source>
</evidence>
<dbReference type="InterPro" id="IPR001680">
    <property type="entry name" value="WD40_rpt"/>
</dbReference>
<dbReference type="PANTHER" id="PTHR22847">
    <property type="entry name" value="WD40 REPEAT PROTEIN"/>
    <property type="match status" value="1"/>
</dbReference>
<dbReference type="PROSITE" id="PS00678">
    <property type="entry name" value="WD_REPEATS_1"/>
    <property type="match status" value="5"/>
</dbReference>
<dbReference type="InterPro" id="IPR059179">
    <property type="entry name" value="MLKL-like_MCAfunc"/>
</dbReference>
<dbReference type="CDD" id="cd00200">
    <property type="entry name" value="WD40"/>
    <property type="match status" value="2"/>
</dbReference>
<evidence type="ECO:0000256" key="2">
    <source>
        <dbReference type="ARBA" id="ARBA00022737"/>
    </source>
</evidence>
<reference evidence="6" key="2">
    <citation type="submission" date="2015-01" db="EMBL/GenBank/DDBJ databases">
        <title>Evolutionary Origins and Diversification of the Mycorrhizal Mutualists.</title>
        <authorList>
            <consortium name="DOE Joint Genome Institute"/>
            <consortium name="Mycorrhizal Genomics Consortium"/>
            <person name="Kohler A."/>
            <person name="Kuo A."/>
            <person name="Nagy L.G."/>
            <person name="Floudas D."/>
            <person name="Copeland A."/>
            <person name="Barry K.W."/>
            <person name="Cichocki N."/>
            <person name="Veneault-Fourrey C."/>
            <person name="LaButti K."/>
            <person name="Lindquist E.A."/>
            <person name="Lipzen A."/>
            <person name="Lundell T."/>
            <person name="Morin E."/>
            <person name="Murat C."/>
            <person name="Riley R."/>
            <person name="Ohm R."/>
            <person name="Sun H."/>
            <person name="Tunlid A."/>
            <person name="Henrissat B."/>
            <person name="Grigoriev I.V."/>
            <person name="Hibbett D.S."/>
            <person name="Martin F."/>
        </authorList>
    </citation>
    <scope>NUCLEOTIDE SEQUENCE [LARGE SCALE GENOMIC DNA]</scope>
    <source>
        <strain evidence="6">441</strain>
    </source>
</reference>
<dbReference type="PRINTS" id="PR00320">
    <property type="entry name" value="GPROTEINBRPT"/>
</dbReference>
<feature type="repeat" description="WD" evidence="3">
    <location>
        <begin position="1304"/>
        <end position="1337"/>
    </location>
</feature>
<dbReference type="InterPro" id="IPR015943">
    <property type="entry name" value="WD40/YVTN_repeat-like_dom_sf"/>
</dbReference>
<dbReference type="HOGENOM" id="CLU_000288_6_3_1"/>
<proteinExistence type="predicted"/>
<dbReference type="PROSITE" id="PS50837">
    <property type="entry name" value="NACHT"/>
    <property type="match status" value="1"/>
</dbReference>
<keyword evidence="6" id="KW-1185">Reference proteome</keyword>
<name>A0A0C9Z333_9AGAM</name>
<dbReference type="CDD" id="cd21037">
    <property type="entry name" value="MLKL_NTD"/>
    <property type="match status" value="1"/>
</dbReference>
<dbReference type="InterPro" id="IPR036322">
    <property type="entry name" value="WD40_repeat_dom_sf"/>
</dbReference>
<gene>
    <name evidence="5" type="ORF">PISMIDRAFT_679411</name>
</gene>
<dbReference type="InterPro" id="IPR019775">
    <property type="entry name" value="WD40_repeat_CS"/>
</dbReference>
<dbReference type="Gene3D" id="2.130.10.10">
    <property type="entry name" value="YVTN repeat-like/Quinoprotein amine dehydrogenase"/>
    <property type="match status" value="6"/>
</dbReference>
<evidence type="ECO:0000259" key="4">
    <source>
        <dbReference type="PROSITE" id="PS50837"/>
    </source>
</evidence>
<dbReference type="PROSITE" id="PS50294">
    <property type="entry name" value="WD_REPEATS_REGION"/>
    <property type="match status" value="8"/>
</dbReference>
<feature type="domain" description="NACHT" evidence="4">
    <location>
        <begin position="248"/>
        <end position="392"/>
    </location>
</feature>
<accession>A0A0C9Z333</accession>
<reference evidence="5 6" key="1">
    <citation type="submission" date="2014-04" db="EMBL/GenBank/DDBJ databases">
        <authorList>
            <consortium name="DOE Joint Genome Institute"/>
            <person name="Kuo A."/>
            <person name="Kohler A."/>
            <person name="Costa M.D."/>
            <person name="Nagy L.G."/>
            <person name="Floudas D."/>
            <person name="Copeland A."/>
            <person name="Barry K.W."/>
            <person name="Cichocki N."/>
            <person name="Veneault-Fourrey C."/>
            <person name="LaButti K."/>
            <person name="Lindquist E.A."/>
            <person name="Lipzen A."/>
            <person name="Lundell T."/>
            <person name="Morin E."/>
            <person name="Murat C."/>
            <person name="Sun H."/>
            <person name="Tunlid A."/>
            <person name="Henrissat B."/>
            <person name="Grigoriev I.V."/>
            <person name="Hibbett D.S."/>
            <person name="Martin F."/>
            <person name="Nordberg H.P."/>
            <person name="Cantor M.N."/>
            <person name="Hua S.X."/>
        </authorList>
    </citation>
    <scope>NUCLEOTIDE SEQUENCE [LARGE SCALE GENOMIC DNA]</scope>
    <source>
        <strain evidence="5 6">441</strain>
    </source>
</reference>
<protein>
    <recommendedName>
        <fullName evidence="4">NACHT domain-containing protein</fullName>
    </recommendedName>
</protein>
<dbReference type="PROSITE" id="PS50082">
    <property type="entry name" value="WD_REPEATS_2"/>
    <property type="match status" value="8"/>
</dbReference>
<dbReference type="Proteomes" id="UP000054018">
    <property type="component" value="Unassembled WGS sequence"/>
</dbReference>
<dbReference type="SMART" id="SM00320">
    <property type="entry name" value="WD40"/>
    <property type="match status" value="11"/>
</dbReference>